<dbReference type="InterPro" id="IPR050366">
    <property type="entry name" value="BP-dependent_transpt_permease"/>
</dbReference>
<feature type="transmembrane region" description="Helical" evidence="7">
    <location>
        <begin position="77"/>
        <end position="103"/>
    </location>
</feature>
<evidence type="ECO:0000256" key="6">
    <source>
        <dbReference type="ARBA" id="ARBA00023136"/>
    </source>
</evidence>
<dbReference type="OrthoDB" id="9766870at2"/>
<organism evidence="9">
    <name type="scientific">Chelativorans sp. (strain BNC1)</name>
    <dbReference type="NCBI Taxonomy" id="266779"/>
    <lineage>
        <taxon>Bacteria</taxon>
        <taxon>Pseudomonadati</taxon>
        <taxon>Pseudomonadota</taxon>
        <taxon>Alphaproteobacteria</taxon>
        <taxon>Hyphomicrobiales</taxon>
        <taxon>Phyllobacteriaceae</taxon>
        <taxon>Chelativorans</taxon>
    </lineage>
</organism>
<dbReference type="PROSITE" id="PS50928">
    <property type="entry name" value="ABC_TM1"/>
    <property type="match status" value="1"/>
</dbReference>
<dbReference type="GO" id="GO:0005886">
    <property type="term" value="C:plasma membrane"/>
    <property type="evidence" value="ECO:0007669"/>
    <property type="project" value="UniProtKB-SubCell"/>
</dbReference>
<dbReference type="PANTHER" id="PTHR43386:SF25">
    <property type="entry name" value="PEPTIDE ABC TRANSPORTER PERMEASE PROTEIN"/>
    <property type="match status" value="1"/>
</dbReference>
<keyword evidence="2 7" id="KW-0813">Transport</keyword>
<keyword evidence="4 7" id="KW-0812">Transmembrane</keyword>
<dbReference type="KEGG" id="mes:Meso_2636"/>
<feature type="transmembrane region" description="Helical" evidence="7">
    <location>
        <begin position="12"/>
        <end position="35"/>
    </location>
</feature>
<dbReference type="PANTHER" id="PTHR43386">
    <property type="entry name" value="OLIGOPEPTIDE TRANSPORT SYSTEM PERMEASE PROTEIN APPC"/>
    <property type="match status" value="1"/>
</dbReference>
<feature type="transmembrane region" description="Helical" evidence="7">
    <location>
        <begin position="192"/>
        <end position="222"/>
    </location>
</feature>
<dbReference type="HOGENOM" id="CLU_028518_1_1_5"/>
<evidence type="ECO:0000256" key="5">
    <source>
        <dbReference type="ARBA" id="ARBA00022989"/>
    </source>
</evidence>
<feature type="domain" description="ABC transmembrane type-1" evidence="8">
    <location>
        <begin position="75"/>
        <end position="264"/>
    </location>
</feature>
<comment type="subcellular location">
    <subcellularLocation>
        <location evidence="1 7">Cell membrane</location>
        <topology evidence="1 7">Multi-pass membrane protein</topology>
    </subcellularLocation>
</comment>
<dbReference type="Gene3D" id="1.10.3720.10">
    <property type="entry name" value="MetI-like"/>
    <property type="match status" value="1"/>
</dbReference>
<evidence type="ECO:0000256" key="1">
    <source>
        <dbReference type="ARBA" id="ARBA00004651"/>
    </source>
</evidence>
<keyword evidence="3" id="KW-1003">Cell membrane</keyword>
<dbReference type="STRING" id="266779.Meso_2636"/>
<feature type="transmembrane region" description="Helical" evidence="7">
    <location>
        <begin position="242"/>
        <end position="264"/>
    </location>
</feature>
<gene>
    <name evidence="9" type="ordered locus">Meso_2636</name>
</gene>
<feature type="transmembrane region" description="Helical" evidence="7">
    <location>
        <begin position="138"/>
        <end position="157"/>
    </location>
</feature>
<feature type="transmembrane region" description="Helical" evidence="7">
    <location>
        <begin position="110"/>
        <end position="132"/>
    </location>
</feature>
<accession>Q11F12</accession>
<evidence type="ECO:0000256" key="3">
    <source>
        <dbReference type="ARBA" id="ARBA00022475"/>
    </source>
</evidence>
<evidence type="ECO:0000259" key="8">
    <source>
        <dbReference type="PROSITE" id="PS50928"/>
    </source>
</evidence>
<protein>
    <submittedName>
        <fullName evidence="9">Binding-protein-dependent transport systems inner membrane component</fullName>
    </submittedName>
</protein>
<dbReference type="Pfam" id="PF00528">
    <property type="entry name" value="BPD_transp_1"/>
    <property type="match status" value="1"/>
</dbReference>
<dbReference type="InterPro" id="IPR000515">
    <property type="entry name" value="MetI-like"/>
</dbReference>
<name>Q11F12_CHESB</name>
<keyword evidence="5 7" id="KW-1133">Transmembrane helix</keyword>
<dbReference type="GO" id="GO:0055085">
    <property type="term" value="P:transmembrane transport"/>
    <property type="evidence" value="ECO:0007669"/>
    <property type="project" value="InterPro"/>
</dbReference>
<evidence type="ECO:0000256" key="7">
    <source>
        <dbReference type="RuleBase" id="RU363032"/>
    </source>
</evidence>
<evidence type="ECO:0000256" key="2">
    <source>
        <dbReference type="ARBA" id="ARBA00022448"/>
    </source>
</evidence>
<comment type="similarity">
    <text evidence="7">Belongs to the binding-protein-dependent transport system permease family.</text>
</comment>
<dbReference type="AlphaFoldDB" id="Q11F12"/>
<dbReference type="eggNOG" id="COG1173">
    <property type="taxonomic scope" value="Bacteria"/>
</dbReference>
<dbReference type="InterPro" id="IPR035906">
    <property type="entry name" value="MetI-like_sf"/>
</dbReference>
<evidence type="ECO:0000256" key="4">
    <source>
        <dbReference type="ARBA" id="ARBA00022692"/>
    </source>
</evidence>
<dbReference type="SUPFAM" id="SSF161098">
    <property type="entry name" value="MetI-like"/>
    <property type="match status" value="1"/>
</dbReference>
<keyword evidence="6 7" id="KW-0472">Membrane</keyword>
<proteinExistence type="inferred from homology"/>
<sequence length="283" mass="29616">MQRLTRFAGKIGTSGTFGFAGVAILLLTAIISPAFTPHDPNAIDVLHRMALPSWEHWFGTDHLGRDLLSRHMVGTSVAMAVALGAAFIALTGGTILGLLAAYMSGYVERAILIAFDAIASYPSVILALAAVAVLGSSMVTISAVIGFALIPHFGRVARAQTLAIRRAPFVEAEIVVGASEARILMHHILPNIAGPLIVLASLDIPIIIAIEAGMSFLGLGIRPPSASWGVLLQDGYQNLSESMSPVLISCGVLAVATLAFTLLGETLRKLGDPRAVSNSARYA</sequence>
<evidence type="ECO:0000313" key="9">
    <source>
        <dbReference type="EMBL" id="ABG64013.1"/>
    </source>
</evidence>
<dbReference type="CDD" id="cd06261">
    <property type="entry name" value="TM_PBP2"/>
    <property type="match status" value="1"/>
</dbReference>
<dbReference type="EMBL" id="CP000390">
    <property type="protein sequence ID" value="ABG64013.1"/>
    <property type="molecule type" value="Genomic_DNA"/>
</dbReference>
<reference evidence="9" key="1">
    <citation type="submission" date="2006-06" db="EMBL/GenBank/DDBJ databases">
        <title>Complete sequence of chromosome of Chelativorans sp. BNC1.</title>
        <authorList>
            <consortium name="US DOE Joint Genome Institute"/>
            <person name="Copeland A."/>
            <person name="Lucas S."/>
            <person name="Lapidus A."/>
            <person name="Barry K."/>
            <person name="Detter J.C."/>
            <person name="Glavina del Rio T."/>
            <person name="Hammon N."/>
            <person name="Israni S."/>
            <person name="Dalin E."/>
            <person name="Tice H."/>
            <person name="Pitluck S."/>
            <person name="Chertkov O."/>
            <person name="Brettin T."/>
            <person name="Bruce D."/>
            <person name="Han C."/>
            <person name="Tapia R."/>
            <person name="Gilna P."/>
            <person name="Schmutz J."/>
            <person name="Larimer F."/>
            <person name="Land M."/>
            <person name="Hauser L."/>
            <person name="Kyrpides N."/>
            <person name="Mikhailova N."/>
            <person name="Richardson P."/>
        </authorList>
    </citation>
    <scope>NUCLEOTIDE SEQUENCE</scope>
    <source>
        <strain evidence="9">BNC1</strain>
    </source>
</reference>